<evidence type="ECO:0000313" key="5">
    <source>
        <dbReference type="EMBL" id="GAA93504.1"/>
    </source>
</evidence>
<dbReference type="SUPFAM" id="SSF82704">
    <property type="entry name" value="AlbA-like"/>
    <property type="match status" value="1"/>
</dbReference>
<proteinExistence type="predicted"/>
<evidence type="ECO:0000313" key="6">
    <source>
        <dbReference type="Proteomes" id="UP000009131"/>
    </source>
</evidence>
<dbReference type="Gene3D" id="3.30.110.20">
    <property type="entry name" value="Alba-like domain"/>
    <property type="match status" value="1"/>
</dbReference>
<feature type="compositionally biased region" description="Basic residues" evidence="4">
    <location>
        <begin position="206"/>
        <end position="215"/>
    </location>
</feature>
<protein>
    <submittedName>
        <fullName evidence="5">Uncharacterized protein</fullName>
    </submittedName>
</protein>
<evidence type="ECO:0000256" key="4">
    <source>
        <dbReference type="SAM" id="MobiDB-lite"/>
    </source>
</evidence>
<sequence length="215" mass="22870">MQVEGVTAEGEVAAFASRKRPILTGHVRKLGIQKASDANLRPSSNLRGSRINHGLGTGAFQSGSAGRANVSATLEEAKTRTLKITRKSSFAFYLRKGVTSFRDEGVVVVQLHALGAAIPMALSLALAIPDALPCGSAGLETQIKTGSIELQDEIIPPDDREDLDIQTQTRTKSTVEVTMRLKHIAAQAVLDSAHRARGHQGISRSRSGRGRGAAR</sequence>
<dbReference type="OrthoDB" id="416729at2759"/>
<dbReference type="GO" id="GO:0003676">
    <property type="term" value="F:nucleic acid binding"/>
    <property type="evidence" value="ECO:0007669"/>
    <property type="project" value="InterPro"/>
</dbReference>
<dbReference type="eggNOG" id="ENOG502SGDR">
    <property type="taxonomic scope" value="Eukaryota"/>
</dbReference>
<dbReference type="InterPro" id="IPR014612">
    <property type="entry name" value="Pop7/Rpp20"/>
</dbReference>
<name>G7DSE4_MIXOS</name>
<reference evidence="5 6" key="2">
    <citation type="journal article" date="2012" name="Open Biol.">
        <title>Characteristics of nucleosomes and linker DNA regions on the genome of the basidiomycete Mixia osmundae revealed by mono- and dinucleosome mapping.</title>
        <authorList>
            <person name="Nishida H."/>
            <person name="Kondo S."/>
            <person name="Matsumoto T."/>
            <person name="Suzuki Y."/>
            <person name="Yoshikawa H."/>
            <person name="Taylor T.D."/>
            <person name="Sugiyama J."/>
        </authorList>
    </citation>
    <scope>NUCLEOTIDE SEQUENCE [LARGE SCALE GENOMIC DNA]</scope>
    <source>
        <strain evidence="6">CBS 9802 / IAM 14324 / JCM 22182 / KY 12970</strain>
    </source>
</reference>
<dbReference type="InterPro" id="IPR036882">
    <property type="entry name" value="Alba-like_dom_sf"/>
</dbReference>
<dbReference type="AlphaFoldDB" id="G7DSE4"/>
<feature type="region of interest" description="Disordered" evidence="4">
    <location>
        <begin position="192"/>
        <end position="215"/>
    </location>
</feature>
<dbReference type="GO" id="GO:0000172">
    <property type="term" value="C:ribonuclease MRP complex"/>
    <property type="evidence" value="ECO:0007669"/>
    <property type="project" value="InterPro"/>
</dbReference>
<keyword evidence="3" id="KW-0539">Nucleus</keyword>
<comment type="subcellular location">
    <subcellularLocation>
        <location evidence="1">Nucleus</location>
    </subcellularLocation>
</comment>
<dbReference type="RefSeq" id="XP_014566586.1">
    <property type="nucleotide sequence ID" value="XM_014711100.1"/>
</dbReference>
<dbReference type="Proteomes" id="UP000009131">
    <property type="component" value="Unassembled WGS sequence"/>
</dbReference>
<evidence type="ECO:0000256" key="3">
    <source>
        <dbReference type="ARBA" id="ARBA00023242"/>
    </source>
</evidence>
<dbReference type="GO" id="GO:0005655">
    <property type="term" value="C:nucleolar ribonuclease P complex"/>
    <property type="evidence" value="ECO:0007669"/>
    <property type="project" value="InterPro"/>
</dbReference>
<organism evidence="5 6">
    <name type="scientific">Mixia osmundae (strain CBS 9802 / IAM 14324 / JCM 22182 / KY 12970)</name>
    <dbReference type="NCBI Taxonomy" id="764103"/>
    <lineage>
        <taxon>Eukaryota</taxon>
        <taxon>Fungi</taxon>
        <taxon>Dikarya</taxon>
        <taxon>Basidiomycota</taxon>
        <taxon>Pucciniomycotina</taxon>
        <taxon>Mixiomycetes</taxon>
        <taxon>Mixiales</taxon>
        <taxon>Mixiaceae</taxon>
        <taxon>Mixia</taxon>
    </lineage>
</organism>
<dbReference type="EMBL" id="BABT02000007">
    <property type="protein sequence ID" value="GAA93504.1"/>
    <property type="molecule type" value="Genomic_DNA"/>
</dbReference>
<comment type="caution">
    <text evidence="5">The sequence shown here is derived from an EMBL/GenBank/DDBJ whole genome shotgun (WGS) entry which is preliminary data.</text>
</comment>
<accession>G7DSE4</accession>
<dbReference type="GO" id="GO:0001682">
    <property type="term" value="P:tRNA 5'-leader removal"/>
    <property type="evidence" value="ECO:0007669"/>
    <property type="project" value="InterPro"/>
</dbReference>
<evidence type="ECO:0000256" key="2">
    <source>
        <dbReference type="ARBA" id="ARBA00022694"/>
    </source>
</evidence>
<evidence type="ECO:0000256" key="1">
    <source>
        <dbReference type="ARBA" id="ARBA00004123"/>
    </source>
</evidence>
<keyword evidence="6" id="KW-1185">Reference proteome</keyword>
<reference evidence="5 6" key="1">
    <citation type="journal article" date="2011" name="J. Gen. Appl. Microbiol.">
        <title>Draft genome sequencing of the enigmatic basidiomycete Mixia osmundae.</title>
        <authorList>
            <person name="Nishida H."/>
            <person name="Nagatsuka Y."/>
            <person name="Sugiyama J."/>
        </authorList>
    </citation>
    <scope>NUCLEOTIDE SEQUENCE [LARGE SCALE GENOMIC DNA]</scope>
    <source>
        <strain evidence="6">CBS 9802 / IAM 14324 / JCM 22182 / KY 12970</strain>
    </source>
</reference>
<dbReference type="Pfam" id="PF12328">
    <property type="entry name" value="Rpp20"/>
    <property type="match status" value="1"/>
</dbReference>
<gene>
    <name evidence="5" type="primary">Mo00145</name>
    <name evidence="5" type="ORF">E5Q_00145</name>
</gene>
<dbReference type="HOGENOM" id="CLU_1283529_0_0_1"/>
<dbReference type="STRING" id="764103.G7DSE4"/>
<keyword evidence="2" id="KW-0819">tRNA processing</keyword>
<dbReference type="InParanoid" id="G7DSE4"/>